<organism evidence="1 2">
    <name type="scientific">Caerostris extrusa</name>
    <name type="common">Bark spider</name>
    <name type="synonym">Caerostris bankana</name>
    <dbReference type="NCBI Taxonomy" id="172846"/>
    <lineage>
        <taxon>Eukaryota</taxon>
        <taxon>Metazoa</taxon>
        <taxon>Ecdysozoa</taxon>
        <taxon>Arthropoda</taxon>
        <taxon>Chelicerata</taxon>
        <taxon>Arachnida</taxon>
        <taxon>Araneae</taxon>
        <taxon>Araneomorphae</taxon>
        <taxon>Entelegynae</taxon>
        <taxon>Araneoidea</taxon>
        <taxon>Araneidae</taxon>
        <taxon>Caerostris</taxon>
    </lineage>
</organism>
<comment type="caution">
    <text evidence="1">The sequence shown here is derived from an EMBL/GenBank/DDBJ whole genome shotgun (WGS) entry which is preliminary data.</text>
</comment>
<sequence length="194" mass="21244">MPHRKLITLDQITPRGMEWGCVDITCKLTRDPGPAKNLSIPPPLFWSVSTGARKCDAKIASAGGRTQPPLLKPFPAMSYIKLPNAGRLMSGCCSARILLSRVKIINPTTFSEPIGLKKKEKVVQKTEEERKVAKSRPGVLSPLQQLLRFCCNGLNNASPTFQPCKFDTISQLLSSNNIIIFAICAILVNNTKLG</sequence>
<keyword evidence="2" id="KW-1185">Reference proteome</keyword>
<evidence type="ECO:0000313" key="1">
    <source>
        <dbReference type="EMBL" id="GIY52390.1"/>
    </source>
</evidence>
<dbReference type="AlphaFoldDB" id="A0AAV4U3S4"/>
<evidence type="ECO:0000313" key="2">
    <source>
        <dbReference type="Proteomes" id="UP001054945"/>
    </source>
</evidence>
<proteinExistence type="predicted"/>
<name>A0AAV4U3S4_CAEEX</name>
<dbReference type="EMBL" id="BPLR01012235">
    <property type="protein sequence ID" value="GIY52390.1"/>
    <property type="molecule type" value="Genomic_DNA"/>
</dbReference>
<gene>
    <name evidence="1" type="ORF">CEXT_444491</name>
</gene>
<accession>A0AAV4U3S4</accession>
<protein>
    <submittedName>
        <fullName evidence="1">Uncharacterized protein</fullName>
    </submittedName>
</protein>
<reference evidence="1 2" key="1">
    <citation type="submission" date="2021-06" db="EMBL/GenBank/DDBJ databases">
        <title>Caerostris extrusa draft genome.</title>
        <authorList>
            <person name="Kono N."/>
            <person name="Arakawa K."/>
        </authorList>
    </citation>
    <scope>NUCLEOTIDE SEQUENCE [LARGE SCALE GENOMIC DNA]</scope>
</reference>
<dbReference type="Proteomes" id="UP001054945">
    <property type="component" value="Unassembled WGS sequence"/>
</dbReference>